<gene>
    <name evidence="4" type="ORF">DWU99_01260</name>
</gene>
<protein>
    <submittedName>
        <fullName evidence="4">Uncharacterized protein</fullName>
    </submittedName>
</protein>
<proteinExistence type="predicted"/>
<dbReference type="Pfam" id="PF00023">
    <property type="entry name" value="Ank"/>
    <property type="match status" value="1"/>
</dbReference>
<name>A0A370XC14_9GAMM</name>
<evidence type="ECO:0000256" key="2">
    <source>
        <dbReference type="ARBA" id="ARBA00023043"/>
    </source>
</evidence>
<dbReference type="InterPro" id="IPR036770">
    <property type="entry name" value="Ankyrin_rpt-contain_sf"/>
</dbReference>
<dbReference type="AlphaFoldDB" id="A0A370XC14"/>
<dbReference type="Proteomes" id="UP000255334">
    <property type="component" value="Unassembled WGS sequence"/>
</dbReference>
<keyword evidence="2 3" id="KW-0040">ANK repeat</keyword>
<sequence>MIDASNPLHIAARIPRTTPRIIRVLLDLECDPLAWDDNGESAAAALCASDRWDLYHALHLPVDIVLDDRDHTALHHAAALRNAGAIADLVRRKANPLALAAGGWMPLHDALDSNCLGPNIDWLTPLLPSASKVIGHRGLTALHFAASNLSEPATVLAIVDRLLEAGCDPMATDDRGLRPAARAGHGAVAARLDRAVLEAAAGPTFPRQRRRM</sequence>
<accession>A0A370XC14</accession>
<dbReference type="RefSeq" id="WP_147292868.1">
    <property type="nucleotide sequence ID" value="NZ_QRBF01000001.1"/>
</dbReference>
<dbReference type="InterPro" id="IPR002110">
    <property type="entry name" value="Ankyrin_rpt"/>
</dbReference>
<dbReference type="SUPFAM" id="SSF48403">
    <property type="entry name" value="Ankyrin repeat"/>
    <property type="match status" value="1"/>
</dbReference>
<keyword evidence="1" id="KW-0677">Repeat</keyword>
<dbReference type="Gene3D" id="1.25.40.20">
    <property type="entry name" value="Ankyrin repeat-containing domain"/>
    <property type="match status" value="2"/>
</dbReference>
<keyword evidence="5" id="KW-1185">Reference proteome</keyword>
<dbReference type="PANTHER" id="PTHR24198">
    <property type="entry name" value="ANKYRIN REPEAT AND PROTEIN KINASE DOMAIN-CONTAINING PROTEIN"/>
    <property type="match status" value="1"/>
</dbReference>
<dbReference type="SMART" id="SM00248">
    <property type="entry name" value="ANK"/>
    <property type="match status" value="3"/>
</dbReference>
<feature type="repeat" description="ANK" evidence="3">
    <location>
        <begin position="137"/>
        <end position="174"/>
    </location>
</feature>
<dbReference type="PROSITE" id="PS50088">
    <property type="entry name" value="ANK_REPEAT"/>
    <property type="match status" value="1"/>
</dbReference>
<comment type="caution">
    <text evidence="4">The sequence shown here is derived from an EMBL/GenBank/DDBJ whole genome shotgun (WGS) entry which is preliminary data.</text>
</comment>
<dbReference type="GO" id="GO:0005737">
    <property type="term" value="C:cytoplasm"/>
    <property type="evidence" value="ECO:0007669"/>
    <property type="project" value="TreeGrafter"/>
</dbReference>
<reference evidence="4 5" key="1">
    <citation type="submission" date="2018-07" db="EMBL/GenBank/DDBJ databases">
        <title>Dyella monticola sp. nov. and Dyella psychrodurans sp. nov. isolated from monsoon evergreen broad-leaved forest soil of Dinghu Mountain, China.</title>
        <authorList>
            <person name="Gao Z."/>
            <person name="Qiu L."/>
        </authorList>
    </citation>
    <scope>NUCLEOTIDE SEQUENCE [LARGE SCALE GENOMIC DNA]</scope>
    <source>
        <strain evidence="4 5">4MSK11</strain>
    </source>
</reference>
<organism evidence="4 5">
    <name type="scientific">Dyella psychrodurans</name>
    <dbReference type="NCBI Taxonomy" id="1927960"/>
    <lineage>
        <taxon>Bacteria</taxon>
        <taxon>Pseudomonadati</taxon>
        <taxon>Pseudomonadota</taxon>
        <taxon>Gammaproteobacteria</taxon>
        <taxon>Lysobacterales</taxon>
        <taxon>Rhodanobacteraceae</taxon>
        <taxon>Dyella</taxon>
    </lineage>
</organism>
<evidence type="ECO:0000313" key="5">
    <source>
        <dbReference type="Proteomes" id="UP000255334"/>
    </source>
</evidence>
<evidence type="ECO:0000256" key="3">
    <source>
        <dbReference type="PROSITE-ProRule" id="PRU00023"/>
    </source>
</evidence>
<dbReference type="EMBL" id="QRBF01000001">
    <property type="protein sequence ID" value="RDS85936.1"/>
    <property type="molecule type" value="Genomic_DNA"/>
</dbReference>
<evidence type="ECO:0000313" key="4">
    <source>
        <dbReference type="EMBL" id="RDS85936.1"/>
    </source>
</evidence>
<dbReference type="PANTHER" id="PTHR24198:SF185">
    <property type="entry name" value="ANKYRIN-3"/>
    <property type="match status" value="1"/>
</dbReference>
<evidence type="ECO:0000256" key="1">
    <source>
        <dbReference type="ARBA" id="ARBA00022737"/>
    </source>
</evidence>